<dbReference type="GO" id="GO:0003677">
    <property type="term" value="F:DNA binding"/>
    <property type="evidence" value="ECO:0007669"/>
    <property type="project" value="UniProtKB-UniRule"/>
</dbReference>
<feature type="region of interest" description="Disordered" evidence="7">
    <location>
        <begin position="720"/>
        <end position="793"/>
    </location>
</feature>
<keyword evidence="2" id="KW-0677">Repeat</keyword>
<reference evidence="9 10" key="1">
    <citation type="submission" date="2017-12" db="EMBL/GenBank/DDBJ databases">
        <title>Integrating genomic resources of turbot (Scophthalmus maximus) in depth evaluation of genetic and physical mapping variation across individuals.</title>
        <authorList>
            <person name="Martinez P."/>
        </authorList>
    </citation>
    <scope>NUCLEOTIDE SEQUENCE [LARGE SCALE GENOMIC DNA]</scope>
</reference>
<evidence type="ECO:0000256" key="1">
    <source>
        <dbReference type="ARBA" id="ARBA00022553"/>
    </source>
</evidence>
<keyword evidence="5 6" id="KW-0371">Homeobox</keyword>
<feature type="region of interest" description="Disordered" evidence="7">
    <location>
        <begin position="639"/>
        <end position="659"/>
    </location>
</feature>
<feature type="DNA-binding region" description="Homeobox" evidence="5">
    <location>
        <begin position="791"/>
        <end position="844"/>
    </location>
</feature>
<gene>
    <name evidence="9" type="ORF">SMAX5B_005998</name>
</gene>
<keyword evidence="5 6" id="KW-0539">Nucleus</keyword>
<dbReference type="Pfam" id="PF11569">
    <property type="entry name" value="Homez"/>
    <property type="match status" value="1"/>
</dbReference>
<feature type="compositionally biased region" description="Basic residues" evidence="7">
    <location>
        <begin position="546"/>
        <end position="556"/>
    </location>
</feature>
<dbReference type="InterPro" id="IPR009057">
    <property type="entry name" value="Homeodomain-like_sf"/>
</dbReference>
<feature type="DNA-binding region" description="Homeobox" evidence="5">
    <location>
        <begin position="385"/>
        <end position="428"/>
    </location>
</feature>
<keyword evidence="1" id="KW-0597">Phosphoprotein</keyword>
<dbReference type="EMBL" id="CP026249">
    <property type="protein sequence ID" value="AWP04569.1"/>
    <property type="molecule type" value="Genomic_DNA"/>
</dbReference>
<dbReference type="Gene3D" id="1.10.10.60">
    <property type="entry name" value="Homeodomain-like"/>
    <property type="match status" value="4"/>
</dbReference>
<feature type="compositionally biased region" description="Polar residues" evidence="7">
    <location>
        <begin position="889"/>
        <end position="900"/>
    </location>
</feature>
<dbReference type="SMART" id="SM00389">
    <property type="entry name" value="HOX"/>
    <property type="match status" value="3"/>
</dbReference>
<dbReference type="InterPro" id="IPR024578">
    <property type="entry name" value="Homez_homeobox_dom"/>
</dbReference>
<dbReference type="AlphaFoldDB" id="A0A2U9BLJ1"/>
<organism evidence="9 10">
    <name type="scientific">Scophthalmus maximus</name>
    <name type="common">Turbot</name>
    <name type="synonym">Psetta maxima</name>
    <dbReference type="NCBI Taxonomy" id="52904"/>
    <lineage>
        <taxon>Eukaryota</taxon>
        <taxon>Metazoa</taxon>
        <taxon>Chordata</taxon>
        <taxon>Craniata</taxon>
        <taxon>Vertebrata</taxon>
        <taxon>Euteleostomi</taxon>
        <taxon>Actinopterygii</taxon>
        <taxon>Neopterygii</taxon>
        <taxon>Teleostei</taxon>
        <taxon>Neoteleostei</taxon>
        <taxon>Acanthomorphata</taxon>
        <taxon>Carangaria</taxon>
        <taxon>Pleuronectiformes</taxon>
        <taxon>Pleuronectoidei</taxon>
        <taxon>Scophthalmidae</taxon>
        <taxon>Scophthalmus</taxon>
    </lineage>
</organism>
<evidence type="ECO:0000256" key="5">
    <source>
        <dbReference type="PROSITE-ProRule" id="PRU00108"/>
    </source>
</evidence>
<keyword evidence="4" id="KW-0804">Transcription</keyword>
<keyword evidence="10" id="KW-1185">Reference proteome</keyword>
<dbReference type="Pfam" id="PF00106">
    <property type="entry name" value="adh_short"/>
    <property type="match status" value="1"/>
</dbReference>
<evidence type="ECO:0000313" key="9">
    <source>
        <dbReference type="EMBL" id="AWP04569.1"/>
    </source>
</evidence>
<comment type="subcellular location">
    <subcellularLocation>
        <location evidence="5 6">Nucleus</location>
    </subcellularLocation>
</comment>
<keyword evidence="3" id="KW-0805">Transcription regulation</keyword>
<evidence type="ECO:0000256" key="7">
    <source>
        <dbReference type="SAM" id="MobiDB-lite"/>
    </source>
</evidence>
<name>A0A2U9BLJ1_SCOMX</name>
<sequence>MERQMSLSGWVCVVTGASRGIGRGIALQLSEAGATVYITGRQEKTLKQTAAEVKERGGNCLPVICDSTKHEDIEELFERISREQNGRLDILVNNAYAGVQAIFESMGKKFWETDPSIWDSINNTGLRGHYFFSVYASRLMVAQGRGLIVTISSMGGLRYLFNVPYGVGKAACDRMAADMAVELKSRGVVSVSLWPGAVQTELVSQLILEKDTPQGTDSKFKDVFANGETTELSGRCIVNLAKDTNLMLLTGKVIMTCDLARRYGIQDVDGRSVTDYTSLKFLLTQVTEPISISQMATYSEHNGRNGLPIAGKLTMIEFGGKLEAKRPSKDLCHSASSAESNASGVASFTTNHNSVVCLPLVSEGLKLVWTQSDQTRELDTIPELVQAFNLFPYPSSQEVNTLARVCALPLDKVKVWFMVQRIKYGISWSSEEIEETRRKLAVPELCDGSTETNEDANIKSNICDELAIEDTDGDKVEGAPSSFTPKKTKPKCESPDSYKPAKPTTPCFSSTLPPPQDSYFYRPPADTPASTATDVSLDLSESPSQQHRHGRYKKSKAQLADLRKSFLRENWPSEAELRRLQEETGLSRNDIRKWFSDSRYQLRVGRGSLAAAQSYSQQTAVGGKHDQQTQPLPLITQKTPQHNSVKGHEGARSSGTRNPHFFQAFLSNTLEAFGERVLEAEECDVMEELSGDGDSFKEMGQSEEQPLQLTKTCKIETDVPQEPSGIFKSSPYSSPSGSPPLTNKQLSNSSSTSKKSSNPAKASPSQTPIHISGASSTTSTSPALTPGGRPRKTKDQLDVLKQHFLRCQWPKSDDYTELVKLTGLPRADVIQWFGDTRYAVKNGQLRWVKGVRDQFLAELAAQQSSSGLTNGSGSGTSTRVGGSRKRKSQANGTGADSPDTQPLVAYYLSTGSLHERDLDSLCKKSRMSYQQVRDWFASRDVGDTDQELSITD</sequence>
<feature type="DNA-binding region" description="Homeobox" evidence="5">
    <location>
        <begin position="547"/>
        <end position="606"/>
    </location>
</feature>
<proteinExistence type="predicted"/>
<dbReference type="PANTHER" id="PTHR44147:SF2">
    <property type="entry name" value="DEHYDROGENASE_REDUCTASE SDR FAMILY MEMBER 1"/>
    <property type="match status" value="1"/>
</dbReference>
<evidence type="ECO:0000256" key="2">
    <source>
        <dbReference type="ARBA" id="ARBA00022737"/>
    </source>
</evidence>
<feature type="region of interest" description="Disordered" evidence="7">
    <location>
        <begin position="471"/>
        <end position="557"/>
    </location>
</feature>
<dbReference type="CDD" id="cd00086">
    <property type="entry name" value="homeodomain"/>
    <property type="match status" value="3"/>
</dbReference>
<protein>
    <submittedName>
        <fullName evidence="9">Putative homeobox and leucine zipper protein Homez</fullName>
    </submittedName>
</protein>
<feature type="compositionally biased region" description="Polar residues" evidence="7">
    <location>
        <begin position="528"/>
        <end position="545"/>
    </location>
</feature>
<feature type="compositionally biased region" description="Low complexity" evidence="7">
    <location>
        <begin position="864"/>
        <end position="881"/>
    </location>
</feature>
<feature type="region of interest" description="Disordered" evidence="7">
    <location>
        <begin position="862"/>
        <end position="901"/>
    </location>
</feature>
<dbReference type="InterPro" id="IPR036291">
    <property type="entry name" value="NAD(P)-bd_dom_sf"/>
</dbReference>
<evidence type="ECO:0000259" key="8">
    <source>
        <dbReference type="PROSITE" id="PS50071"/>
    </source>
</evidence>
<feature type="domain" description="Homeobox" evidence="8">
    <location>
        <begin position="383"/>
        <end position="427"/>
    </location>
</feature>
<dbReference type="SUPFAM" id="SSF46689">
    <property type="entry name" value="Homeodomain-like"/>
    <property type="match status" value="3"/>
</dbReference>
<evidence type="ECO:0000256" key="6">
    <source>
        <dbReference type="RuleBase" id="RU000682"/>
    </source>
</evidence>
<feature type="domain" description="Homeobox" evidence="8">
    <location>
        <begin position="789"/>
        <end position="843"/>
    </location>
</feature>
<dbReference type="GO" id="GO:0005634">
    <property type="term" value="C:nucleus"/>
    <property type="evidence" value="ECO:0007669"/>
    <property type="project" value="UniProtKB-SubCell"/>
</dbReference>
<evidence type="ECO:0000256" key="4">
    <source>
        <dbReference type="ARBA" id="ARBA00023163"/>
    </source>
</evidence>
<feature type="compositionally biased region" description="Low complexity" evidence="7">
    <location>
        <begin position="723"/>
        <end position="788"/>
    </location>
</feature>
<keyword evidence="5 6" id="KW-0238">DNA-binding</keyword>
<dbReference type="PROSITE" id="PS50071">
    <property type="entry name" value="HOMEOBOX_2"/>
    <property type="match status" value="3"/>
</dbReference>
<dbReference type="FunFam" id="1.10.10.60:FF:000425">
    <property type="entry name" value="Homeobox and leucine zipper encoding a"/>
    <property type="match status" value="1"/>
</dbReference>
<feature type="domain" description="Homeobox" evidence="8">
    <location>
        <begin position="545"/>
        <end position="605"/>
    </location>
</feature>
<dbReference type="Proteomes" id="UP000246464">
    <property type="component" value="Chromosome 7"/>
</dbReference>
<dbReference type="Pfam" id="PF00046">
    <property type="entry name" value="Homeodomain"/>
    <property type="match status" value="3"/>
</dbReference>
<dbReference type="FunFam" id="1.10.10.60:FF:000172">
    <property type="entry name" value="Homeobox and leucine zipper protein Homez"/>
    <property type="match status" value="1"/>
</dbReference>
<evidence type="ECO:0000256" key="3">
    <source>
        <dbReference type="ARBA" id="ARBA00023015"/>
    </source>
</evidence>
<dbReference type="Gene3D" id="3.40.50.720">
    <property type="entry name" value="NAD(P)-binding Rossmann-like Domain"/>
    <property type="match status" value="1"/>
</dbReference>
<dbReference type="InterPro" id="IPR001356">
    <property type="entry name" value="HD"/>
</dbReference>
<dbReference type="PRINTS" id="PR00081">
    <property type="entry name" value="GDHRDH"/>
</dbReference>
<dbReference type="SUPFAM" id="SSF51735">
    <property type="entry name" value="NAD(P)-binding Rossmann-fold domains"/>
    <property type="match status" value="1"/>
</dbReference>
<dbReference type="InterPro" id="IPR002347">
    <property type="entry name" value="SDR_fam"/>
</dbReference>
<evidence type="ECO:0000313" key="10">
    <source>
        <dbReference type="Proteomes" id="UP000246464"/>
    </source>
</evidence>
<dbReference type="CDD" id="cd09763">
    <property type="entry name" value="DHRS1-like_SDR_c"/>
    <property type="match status" value="1"/>
</dbReference>
<dbReference type="STRING" id="52904.ENSSMAP00000023418"/>
<accession>A0A2U9BLJ1</accession>
<dbReference type="PANTHER" id="PTHR44147">
    <property type="entry name" value="DEHYDROGENASE/REDUCTASE SDR FAMILY MEMBER 1"/>
    <property type="match status" value="1"/>
</dbReference>